<evidence type="ECO:0000313" key="15">
    <source>
        <dbReference type="Proteomes" id="UP000254866"/>
    </source>
</evidence>
<comment type="catalytic activity">
    <reaction evidence="7">
        <text>L-dopachrome = 5,6-dihydroxyindole-2-carboxylate</text>
        <dbReference type="Rhea" id="RHEA:13041"/>
        <dbReference type="ChEBI" id="CHEBI:16875"/>
        <dbReference type="ChEBI" id="CHEBI:57509"/>
        <dbReference type="EC" id="5.3.3.12"/>
    </reaction>
</comment>
<evidence type="ECO:0000256" key="6">
    <source>
        <dbReference type="ARBA" id="ARBA00036735"/>
    </source>
</evidence>
<evidence type="ECO:0000256" key="13">
    <source>
        <dbReference type="SAM" id="MobiDB-lite"/>
    </source>
</evidence>
<dbReference type="PANTHER" id="PTHR11954">
    <property type="entry name" value="D-DOPACHROME DECARBOXYLASE"/>
    <property type="match status" value="1"/>
</dbReference>
<comment type="caution">
    <text evidence="14">The sequence shown here is derived from an EMBL/GenBank/DDBJ whole genome shotgun (WGS) entry which is preliminary data.</text>
</comment>
<accession>A0A370TY18</accession>
<feature type="compositionally biased region" description="Polar residues" evidence="13">
    <location>
        <begin position="1"/>
        <end position="12"/>
    </location>
</feature>
<evidence type="ECO:0000256" key="8">
    <source>
        <dbReference type="ARBA" id="ARBA00038932"/>
    </source>
</evidence>
<feature type="compositionally biased region" description="Basic and acidic residues" evidence="13">
    <location>
        <begin position="14"/>
        <end position="31"/>
    </location>
</feature>
<dbReference type="STRING" id="2656787.A0A370TY18"/>
<sequence length="293" mass="32152">MAMSGRSISPDTSDLDREQRRITRALDRGAPGDEAIFSKNKTPQQKELARRKSQYYNDVFAHREPNSSPRDRVSRESMIMTDVKTNVIIQDEYTFITDLSYSLSTRYQRPESSISVTVAHSACLLFGGTFDPAYTMTITALGSQLQPVTNKRNASLLAKAMDEALGVPPNRGLIKFVPVAEENLATGGKTVAGEIEELAKAAAEENANLKRSLSRNALRSTKKQSTTSLRNPKAAGGQLQTHHEDVLTPVSERPTSSLITATSPVQGELDLKDEKVRRVGRRKSFIAGLFGKG</sequence>
<evidence type="ECO:0000256" key="4">
    <source>
        <dbReference type="ARBA" id="ARBA00022525"/>
    </source>
</evidence>
<dbReference type="AlphaFoldDB" id="A0A370TY18"/>
<evidence type="ECO:0000256" key="10">
    <source>
        <dbReference type="ARBA" id="ARBA00041631"/>
    </source>
</evidence>
<evidence type="ECO:0000256" key="3">
    <source>
        <dbReference type="ARBA" id="ARBA00022514"/>
    </source>
</evidence>
<dbReference type="InterPro" id="IPR001398">
    <property type="entry name" value="Macrophage_inhib_fac"/>
</dbReference>
<feature type="region of interest" description="Disordered" evidence="13">
    <location>
        <begin position="1"/>
        <end position="51"/>
    </location>
</feature>
<keyword evidence="15" id="KW-1185">Reference proteome</keyword>
<dbReference type="GO" id="GO:0050178">
    <property type="term" value="F:phenylpyruvate tautomerase activity"/>
    <property type="evidence" value="ECO:0007669"/>
    <property type="project" value="UniProtKB-EC"/>
</dbReference>
<feature type="region of interest" description="Disordered" evidence="13">
    <location>
        <begin position="213"/>
        <end position="256"/>
    </location>
</feature>
<reference evidence="14 15" key="1">
    <citation type="journal article" date="2018" name="IMA Fungus">
        <title>IMA Genome-F 9: Draft genome sequence of Annulohypoxylon stygium, Aspergillus mulundensis, Berkeleyomyces basicola (syn. Thielaviopsis basicola), Ceratocystis smalleyi, two Cercospora beticola strains, Coleophoma cylindrospora, Fusarium fracticaudum, Phialophora cf. hyalina, and Morchella septimelata.</title>
        <authorList>
            <person name="Wingfield B.D."/>
            <person name="Bills G.F."/>
            <person name="Dong Y."/>
            <person name="Huang W."/>
            <person name="Nel W.J."/>
            <person name="Swalarsk-Parry B.S."/>
            <person name="Vaghefi N."/>
            <person name="Wilken P.M."/>
            <person name="An Z."/>
            <person name="de Beer Z.W."/>
            <person name="De Vos L."/>
            <person name="Chen L."/>
            <person name="Duong T.A."/>
            <person name="Gao Y."/>
            <person name="Hammerbacher A."/>
            <person name="Kikkert J.R."/>
            <person name="Li Y."/>
            <person name="Li H."/>
            <person name="Li K."/>
            <person name="Li Q."/>
            <person name="Liu X."/>
            <person name="Ma X."/>
            <person name="Naidoo K."/>
            <person name="Pethybridge S.J."/>
            <person name="Sun J."/>
            <person name="Steenkamp E.T."/>
            <person name="van der Nest M.A."/>
            <person name="van Wyk S."/>
            <person name="Wingfield M.J."/>
            <person name="Xiong C."/>
            <person name="Yue Q."/>
            <person name="Zhang X."/>
        </authorList>
    </citation>
    <scope>NUCLEOTIDE SEQUENCE [LARGE SCALE GENOMIC DNA]</scope>
    <source>
        <strain evidence="14 15">BP 5553</strain>
    </source>
</reference>
<evidence type="ECO:0000256" key="7">
    <source>
        <dbReference type="ARBA" id="ARBA00036823"/>
    </source>
</evidence>
<evidence type="ECO:0000256" key="9">
    <source>
        <dbReference type="ARBA" id="ARBA00039086"/>
    </source>
</evidence>
<evidence type="ECO:0000256" key="11">
    <source>
        <dbReference type="ARBA" id="ARBA00041912"/>
    </source>
</evidence>
<feature type="compositionally biased region" description="Polar residues" evidence="13">
    <location>
        <begin position="214"/>
        <end position="230"/>
    </location>
</feature>
<dbReference type="GO" id="GO:0004167">
    <property type="term" value="F:dopachrome isomerase activity"/>
    <property type="evidence" value="ECO:0007669"/>
    <property type="project" value="UniProtKB-EC"/>
</dbReference>
<proteinExistence type="inferred from homology"/>
<gene>
    <name evidence="14" type="ORF">BP5553_00392</name>
</gene>
<keyword evidence="4" id="KW-0964">Secreted</keyword>
<dbReference type="EC" id="5.3.2.1" evidence="9"/>
<dbReference type="GeneID" id="43593241"/>
<dbReference type="Gene3D" id="3.30.429.10">
    <property type="entry name" value="Macrophage Migration Inhibitory Factor"/>
    <property type="match status" value="1"/>
</dbReference>
<dbReference type="EMBL" id="NPIC01000001">
    <property type="protein sequence ID" value="RDL40413.1"/>
    <property type="molecule type" value="Genomic_DNA"/>
</dbReference>
<dbReference type="SUPFAM" id="SSF55331">
    <property type="entry name" value="Tautomerase/MIF"/>
    <property type="match status" value="1"/>
</dbReference>
<name>A0A370TY18_9HELO</name>
<evidence type="ECO:0000313" key="14">
    <source>
        <dbReference type="EMBL" id="RDL40413.1"/>
    </source>
</evidence>
<dbReference type="GO" id="GO:0005576">
    <property type="term" value="C:extracellular region"/>
    <property type="evidence" value="ECO:0007669"/>
    <property type="project" value="UniProtKB-SubCell"/>
</dbReference>
<evidence type="ECO:0000256" key="5">
    <source>
        <dbReference type="ARBA" id="ARBA00023235"/>
    </source>
</evidence>
<dbReference type="Proteomes" id="UP000254866">
    <property type="component" value="Unassembled WGS sequence"/>
</dbReference>
<dbReference type="EC" id="5.3.3.12" evidence="8"/>
<evidence type="ECO:0000256" key="12">
    <source>
        <dbReference type="ARBA" id="ARBA00042730"/>
    </source>
</evidence>
<dbReference type="OrthoDB" id="255819at2759"/>
<comment type="catalytic activity">
    <reaction evidence="6">
        <text>3-phenylpyruvate = enol-phenylpyruvate</text>
        <dbReference type="Rhea" id="RHEA:17097"/>
        <dbReference type="ChEBI" id="CHEBI:16815"/>
        <dbReference type="ChEBI" id="CHEBI:18005"/>
        <dbReference type="EC" id="5.3.2.1"/>
    </reaction>
</comment>
<organism evidence="14 15">
    <name type="scientific">Venustampulla echinocandica</name>
    <dbReference type="NCBI Taxonomy" id="2656787"/>
    <lineage>
        <taxon>Eukaryota</taxon>
        <taxon>Fungi</taxon>
        <taxon>Dikarya</taxon>
        <taxon>Ascomycota</taxon>
        <taxon>Pezizomycotina</taxon>
        <taxon>Leotiomycetes</taxon>
        <taxon>Helotiales</taxon>
        <taxon>Pleuroascaceae</taxon>
        <taxon>Venustampulla</taxon>
    </lineage>
</organism>
<protein>
    <recommendedName>
        <fullName evidence="12">L-dopachrome isomerase</fullName>
        <ecNumber evidence="9">5.3.2.1</ecNumber>
        <ecNumber evidence="8">5.3.3.12</ecNumber>
    </recommendedName>
    <alternativeName>
        <fullName evidence="10">L-dopachrome tautomerase</fullName>
    </alternativeName>
    <alternativeName>
        <fullName evidence="11">Phenylpyruvate tautomerase</fullName>
    </alternativeName>
</protein>
<dbReference type="RefSeq" id="XP_031873069.1">
    <property type="nucleotide sequence ID" value="XM_032009015.1"/>
</dbReference>
<dbReference type="PANTHER" id="PTHR11954:SF6">
    <property type="entry name" value="MACROPHAGE MIGRATION INHIBITORY FACTOR"/>
    <property type="match status" value="1"/>
</dbReference>
<comment type="similarity">
    <text evidence="2">Belongs to the MIF family.</text>
</comment>
<dbReference type="InterPro" id="IPR014347">
    <property type="entry name" value="Tautomerase/MIF_sf"/>
</dbReference>
<keyword evidence="5" id="KW-0413">Isomerase</keyword>
<comment type="subcellular location">
    <subcellularLocation>
        <location evidence="1">Secreted</location>
    </subcellularLocation>
</comment>
<evidence type="ECO:0000256" key="2">
    <source>
        <dbReference type="ARBA" id="ARBA00005851"/>
    </source>
</evidence>
<keyword evidence="3" id="KW-0202">Cytokine</keyword>
<dbReference type="Pfam" id="PF01187">
    <property type="entry name" value="MIF"/>
    <property type="match status" value="1"/>
</dbReference>
<evidence type="ECO:0000256" key="1">
    <source>
        <dbReference type="ARBA" id="ARBA00004613"/>
    </source>
</evidence>